<dbReference type="PANTHER" id="PTHR43520:SF32">
    <property type="entry name" value="COPPER RESISTANCE P-TYPE ATPASE (EUROFUNG)"/>
    <property type="match status" value="1"/>
</dbReference>
<evidence type="ECO:0000256" key="3">
    <source>
        <dbReference type="ARBA" id="ARBA00022692"/>
    </source>
</evidence>
<feature type="domain" description="HMA" evidence="12">
    <location>
        <begin position="131"/>
        <end position="196"/>
    </location>
</feature>
<comment type="caution">
    <text evidence="13">The sequence shown here is derived from an EMBL/GenBank/DDBJ whole genome shotgun (WGS) entry which is preliminary data.</text>
</comment>
<feature type="compositionally biased region" description="Basic and acidic residues" evidence="11">
    <location>
        <begin position="497"/>
        <end position="507"/>
    </location>
</feature>
<evidence type="ECO:0000256" key="9">
    <source>
        <dbReference type="ARBA" id="ARBA00023136"/>
    </source>
</evidence>
<feature type="transmembrane region" description="Helical" evidence="10">
    <location>
        <begin position="1045"/>
        <end position="1066"/>
    </location>
</feature>
<comment type="similarity">
    <text evidence="2 10">Belongs to the cation transport ATPase (P-type) (TC 3.A.3) family. Type IB subfamily.</text>
</comment>
<reference evidence="13" key="1">
    <citation type="submission" date="2023-03" db="EMBL/GenBank/DDBJ databases">
        <title>Massive genome expansion in bonnet fungi (Mycena s.s.) driven by repeated elements and novel gene families across ecological guilds.</title>
        <authorList>
            <consortium name="Lawrence Berkeley National Laboratory"/>
            <person name="Harder C.B."/>
            <person name="Miyauchi S."/>
            <person name="Viragh M."/>
            <person name="Kuo A."/>
            <person name="Thoen E."/>
            <person name="Andreopoulos B."/>
            <person name="Lu D."/>
            <person name="Skrede I."/>
            <person name="Drula E."/>
            <person name="Henrissat B."/>
            <person name="Morin E."/>
            <person name="Kohler A."/>
            <person name="Barry K."/>
            <person name="LaButti K."/>
            <person name="Morin E."/>
            <person name="Salamov A."/>
            <person name="Lipzen A."/>
            <person name="Mereny Z."/>
            <person name="Hegedus B."/>
            <person name="Baldrian P."/>
            <person name="Stursova M."/>
            <person name="Weitz H."/>
            <person name="Taylor A."/>
            <person name="Grigoriev I.V."/>
            <person name="Nagy L.G."/>
            <person name="Martin F."/>
            <person name="Kauserud H."/>
        </authorList>
    </citation>
    <scope>NUCLEOTIDE SEQUENCE</scope>
    <source>
        <strain evidence="13">CBHHK173m</strain>
    </source>
</reference>
<dbReference type="GO" id="GO:0005524">
    <property type="term" value="F:ATP binding"/>
    <property type="evidence" value="ECO:0007669"/>
    <property type="project" value="UniProtKB-UniRule"/>
</dbReference>
<gene>
    <name evidence="13" type="ORF">B0H15DRAFT_829212</name>
</gene>
<evidence type="ECO:0000256" key="8">
    <source>
        <dbReference type="ARBA" id="ARBA00022989"/>
    </source>
</evidence>
<dbReference type="Gene3D" id="3.40.50.1000">
    <property type="entry name" value="HAD superfamily/HAD-like"/>
    <property type="match status" value="1"/>
</dbReference>
<dbReference type="InterPro" id="IPR023214">
    <property type="entry name" value="HAD_sf"/>
</dbReference>
<dbReference type="InterPro" id="IPR059000">
    <property type="entry name" value="ATPase_P-type_domA"/>
</dbReference>
<dbReference type="PROSITE" id="PS00154">
    <property type="entry name" value="ATPASE_E1_E2"/>
    <property type="match status" value="1"/>
</dbReference>
<proteinExistence type="inferred from homology"/>
<feature type="transmembrane region" description="Helical" evidence="10">
    <location>
        <begin position="358"/>
        <end position="376"/>
    </location>
</feature>
<dbReference type="AlphaFoldDB" id="A0AAD6UFU9"/>
<dbReference type="InterPro" id="IPR001757">
    <property type="entry name" value="P_typ_ATPase"/>
</dbReference>
<dbReference type="CDD" id="cd00371">
    <property type="entry name" value="HMA"/>
    <property type="match status" value="1"/>
</dbReference>
<dbReference type="InterPro" id="IPR017969">
    <property type="entry name" value="Heavy-metal-associated_CS"/>
</dbReference>
<dbReference type="Pfam" id="PF00122">
    <property type="entry name" value="E1-E2_ATPase"/>
    <property type="match status" value="1"/>
</dbReference>
<dbReference type="GO" id="GO:0005507">
    <property type="term" value="F:copper ion binding"/>
    <property type="evidence" value="ECO:0007669"/>
    <property type="project" value="TreeGrafter"/>
</dbReference>
<dbReference type="NCBIfam" id="TIGR01494">
    <property type="entry name" value="ATPase_P-type"/>
    <property type="match status" value="1"/>
</dbReference>
<keyword evidence="14" id="KW-1185">Reference proteome</keyword>
<dbReference type="SFLD" id="SFLDG00002">
    <property type="entry name" value="C1.7:_P-type_atpase_like"/>
    <property type="match status" value="1"/>
</dbReference>
<keyword evidence="7" id="KW-1278">Translocase</keyword>
<dbReference type="SUPFAM" id="SSF81653">
    <property type="entry name" value="Calcium ATPase, transduction domain A"/>
    <property type="match status" value="1"/>
</dbReference>
<accession>A0AAD6UFU9</accession>
<dbReference type="InterPro" id="IPR018303">
    <property type="entry name" value="ATPase_P-typ_P_site"/>
</dbReference>
<organism evidence="13 14">
    <name type="scientific">Mycena belliarum</name>
    <dbReference type="NCBI Taxonomy" id="1033014"/>
    <lineage>
        <taxon>Eukaryota</taxon>
        <taxon>Fungi</taxon>
        <taxon>Dikarya</taxon>
        <taxon>Basidiomycota</taxon>
        <taxon>Agaricomycotina</taxon>
        <taxon>Agaricomycetes</taxon>
        <taxon>Agaricomycetidae</taxon>
        <taxon>Agaricales</taxon>
        <taxon>Marasmiineae</taxon>
        <taxon>Mycenaceae</taxon>
        <taxon>Mycena</taxon>
    </lineage>
</organism>
<dbReference type="InterPro" id="IPR036412">
    <property type="entry name" value="HAD-like_sf"/>
</dbReference>
<keyword evidence="8 10" id="KW-1133">Transmembrane helix</keyword>
<dbReference type="SUPFAM" id="SSF56784">
    <property type="entry name" value="HAD-like"/>
    <property type="match status" value="1"/>
</dbReference>
<dbReference type="SFLD" id="SFLDS00003">
    <property type="entry name" value="Haloacid_Dehalogenase"/>
    <property type="match status" value="1"/>
</dbReference>
<sequence>MLPRPSYRFHPSTLENPLGDRSTTVNVSDLHCGSCVITIQSALASLSPPPLSVEVSVVSQTVTVHHLHALSSDAIQAAILDAGFDVPQLRDHGPGPSKRREKHVQQCTLCQNEHATSPTSPPASAPSPSLFRLTLSVGGMTCASCSNSLTRALSDIPGISDVVVSFLGSSAIALIDSKELSNVALEAVEDCGFEGHVMTIEPTASASHLSPEFRTLSLRVDGMFCKHCPVKVMAALEAFGSRVSITTPLTSYTDPVLTVSYKPDPPSFTIRTIIASIEASNSPPFDVAIHRPPSLEERAKKMHEREQRHLLFRTLFTVVVAIPTFIIGILFMSLVKEGNPSKDYLSSPMWVGNTSRSTWALFFLALPVMFYSAGLFHRRSIKEIRALWRKGSKTPIYHRFIRFGSMNLLISAGVTVAFTASVCLLALSASQPPQMKGDTSTYFDSVVFLTMFLLAGRYLEAYSKTRTSDAITSLASLRPVEAQLVVAASNHGSFLEKPPHYDPEKAEGGTNMDTSSGGRILKTTPDFLEVGDIIRCNTGSTPPADGTIVDLSKSTFTFDESMLTGESMPVSKMEGDQVYLGSINRGQSVLIRVDTIGGGTMLDNIVKVVREGSTRRAPIERVADVITSFFVPVITLLAILTWLLWLILAYTGALPPSYLDIEIGGWTVWSLRFAIAVFVVACPCGIALAAPTALLVGSGLAAKHGILARGGGEAFQEMERVNIVVFDKTGTLTEGEQPRVSDCEFTPDFHLSKEVLLGIAAELESATSHPLAIAVRHYCAANGAHHQNGSSFVETAGLGVEARFNAGTAIIGSQAFMEKHNITIDDSTSRTIQTWKTEAKSVVFLAVSDGMGSEQFGTIAAVFAVTDPIRPEAESVVSWFAKRGVSTWMISGDNIITASAVAKMVGIPLSNVIAGVLPHEKGEKIQMLQTGAHKTPNGFWQSINGQPKIARNIVAMVGDGINDAVALTVADIGVAIGSGSDVAISSASFILLSSDLRALITLCDLSRSIMKRVRVNFVWAILYNLAALPIAAGVVYPAGHVRLDPVWASLAMALSSVSVVCSSLALKLYQPPKLLDSAVSRV</sequence>
<feature type="transmembrane region" description="Helical" evidence="10">
    <location>
        <begin position="1017"/>
        <end position="1039"/>
    </location>
</feature>
<dbReference type="EMBL" id="JARJCN010000013">
    <property type="protein sequence ID" value="KAJ7095363.1"/>
    <property type="molecule type" value="Genomic_DNA"/>
</dbReference>
<dbReference type="PANTHER" id="PTHR43520">
    <property type="entry name" value="ATP7, ISOFORM B"/>
    <property type="match status" value="1"/>
</dbReference>
<evidence type="ECO:0000313" key="14">
    <source>
        <dbReference type="Proteomes" id="UP001222325"/>
    </source>
</evidence>
<dbReference type="InterPro" id="IPR027256">
    <property type="entry name" value="P-typ_ATPase_IB"/>
</dbReference>
<dbReference type="InterPro" id="IPR008250">
    <property type="entry name" value="ATPase_P-typ_transduc_dom_A_sf"/>
</dbReference>
<evidence type="ECO:0000256" key="6">
    <source>
        <dbReference type="ARBA" id="ARBA00022840"/>
    </source>
</evidence>
<dbReference type="InterPro" id="IPR006121">
    <property type="entry name" value="HMA_dom"/>
</dbReference>
<feature type="region of interest" description="Disordered" evidence="11">
    <location>
        <begin position="496"/>
        <end position="518"/>
    </location>
</feature>
<dbReference type="SUPFAM" id="SSF81665">
    <property type="entry name" value="Calcium ATPase, transmembrane domain M"/>
    <property type="match status" value="1"/>
</dbReference>
<dbReference type="InterPro" id="IPR036163">
    <property type="entry name" value="HMA_dom_sf"/>
</dbReference>
<evidence type="ECO:0000256" key="4">
    <source>
        <dbReference type="ARBA" id="ARBA00022723"/>
    </source>
</evidence>
<dbReference type="PRINTS" id="PR00119">
    <property type="entry name" value="CATATPASE"/>
</dbReference>
<dbReference type="GO" id="GO:0016887">
    <property type="term" value="F:ATP hydrolysis activity"/>
    <property type="evidence" value="ECO:0007669"/>
    <property type="project" value="InterPro"/>
</dbReference>
<dbReference type="Proteomes" id="UP001222325">
    <property type="component" value="Unassembled WGS sequence"/>
</dbReference>
<dbReference type="GO" id="GO:0043682">
    <property type="term" value="F:P-type divalent copper transporter activity"/>
    <property type="evidence" value="ECO:0007669"/>
    <property type="project" value="TreeGrafter"/>
</dbReference>
<keyword evidence="4 10" id="KW-0479">Metal-binding</keyword>
<dbReference type="InterPro" id="IPR023298">
    <property type="entry name" value="ATPase_P-typ_TM_dom_sf"/>
</dbReference>
<feature type="transmembrane region" description="Helical" evidence="10">
    <location>
        <begin position="310"/>
        <end position="335"/>
    </location>
</feature>
<feature type="transmembrane region" description="Helical" evidence="10">
    <location>
        <begin position="673"/>
        <end position="696"/>
    </location>
</feature>
<evidence type="ECO:0000256" key="1">
    <source>
        <dbReference type="ARBA" id="ARBA00004141"/>
    </source>
</evidence>
<dbReference type="Pfam" id="PF00702">
    <property type="entry name" value="Hydrolase"/>
    <property type="match status" value="1"/>
</dbReference>
<dbReference type="InterPro" id="IPR023299">
    <property type="entry name" value="ATPase_P-typ_cyto_dom_N"/>
</dbReference>
<protein>
    <submittedName>
        <fullName evidence="13">E1-E2 ATPase-domain-containing protein</fullName>
    </submittedName>
</protein>
<feature type="transmembrane region" description="Helical" evidence="10">
    <location>
        <begin position="441"/>
        <end position="459"/>
    </location>
</feature>
<dbReference type="SFLD" id="SFLDF00027">
    <property type="entry name" value="p-type_atpase"/>
    <property type="match status" value="1"/>
</dbReference>
<evidence type="ECO:0000256" key="7">
    <source>
        <dbReference type="ARBA" id="ARBA00022967"/>
    </source>
</evidence>
<feature type="transmembrane region" description="Helical" evidence="10">
    <location>
        <begin position="408"/>
        <end position="429"/>
    </location>
</feature>
<dbReference type="Gene3D" id="3.40.1110.10">
    <property type="entry name" value="Calcium-transporting ATPase, cytoplasmic domain N"/>
    <property type="match status" value="1"/>
</dbReference>
<feature type="transmembrane region" description="Helical" evidence="10">
    <location>
        <begin position="625"/>
        <end position="653"/>
    </location>
</feature>
<dbReference type="PROSITE" id="PS01047">
    <property type="entry name" value="HMA_1"/>
    <property type="match status" value="2"/>
</dbReference>
<dbReference type="Gene3D" id="2.70.150.10">
    <property type="entry name" value="Calcium-transporting ATPase, cytoplasmic transduction domain A"/>
    <property type="match status" value="1"/>
</dbReference>
<comment type="subcellular location">
    <subcellularLocation>
        <location evidence="1">Membrane</location>
        <topology evidence="1">Multi-pass membrane protein</topology>
    </subcellularLocation>
</comment>
<dbReference type="Gene3D" id="3.30.70.100">
    <property type="match status" value="2"/>
</dbReference>
<evidence type="ECO:0000256" key="11">
    <source>
        <dbReference type="SAM" id="MobiDB-lite"/>
    </source>
</evidence>
<dbReference type="GO" id="GO:0055070">
    <property type="term" value="P:copper ion homeostasis"/>
    <property type="evidence" value="ECO:0007669"/>
    <property type="project" value="TreeGrafter"/>
</dbReference>
<dbReference type="GO" id="GO:0016020">
    <property type="term" value="C:membrane"/>
    <property type="evidence" value="ECO:0007669"/>
    <property type="project" value="UniProtKB-SubCell"/>
</dbReference>
<evidence type="ECO:0000256" key="5">
    <source>
        <dbReference type="ARBA" id="ARBA00022741"/>
    </source>
</evidence>
<keyword evidence="5 10" id="KW-0547">Nucleotide-binding</keyword>
<keyword evidence="9 10" id="KW-0472">Membrane</keyword>
<keyword evidence="3 10" id="KW-0812">Transmembrane</keyword>
<dbReference type="Pfam" id="PF00403">
    <property type="entry name" value="HMA"/>
    <property type="match status" value="2"/>
</dbReference>
<evidence type="ECO:0000259" key="12">
    <source>
        <dbReference type="PROSITE" id="PS50846"/>
    </source>
</evidence>
<dbReference type="NCBIfam" id="TIGR01525">
    <property type="entry name" value="ATPase-IB_hvy"/>
    <property type="match status" value="1"/>
</dbReference>
<evidence type="ECO:0000256" key="2">
    <source>
        <dbReference type="ARBA" id="ARBA00006024"/>
    </source>
</evidence>
<evidence type="ECO:0000313" key="13">
    <source>
        <dbReference type="EMBL" id="KAJ7095363.1"/>
    </source>
</evidence>
<keyword evidence="6 10" id="KW-0067">ATP-binding</keyword>
<dbReference type="InterPro" id="IPR044492">
    <property type="entry name" value="P_typ_ATPase_HD_dom"/>
</dbReference>
<dbReference type="PROSITE" id="PS50846">
    <property type="entry name" value="HMA_2"/>
    <property type="match status" value="2"/>
</dbReference>
<evidence type="ECO:0000256" key="10">
    <source>
        <dbReference type="RuleBase" id="RU362081"/>
    </source>
</evidence>
<name>A0AAD6UFU9_9AGAR</name>
<feature type="domain" description="HMA" evidence="12">
    <location>
        <begin position="21"/>
        <end position="87"/>
    </location>
</feature>
<dbReference type="SUPFAM" id="SSF55008">
    <property type="entry name" value="HMA, heavy metal-associated domain"/>
    <property type="match status" value="3"/>
</dbReference>